<proteinExistence type="predicted"/>
<evidence type="ECO:0000313" key="1">
    <source>
        <dbReference type="EMBL" id="MDV7294399.1"/>
    </source>
</evidence>
<accession>A0AAE4VJ00</accession>
<name>A0AAE4VJ00_MYCFO</name>
<dbReference type="Proteomes" id="UP001186041">
    <property type="component" value="Unassembled WGS sequence"/>
</dbReference>
<evidence type="ECO:0000313" key="2">
    <source>
        <dbReference type="Proteomes" id="UP001186041"/>
    </source>
</evidence>
<dbReference type="AlphaFoldDB" id="A0AAE4VJ00"/>
<sequence>MSLFDYRAAQEIVKADPPFYALIMAAMRKADTFNLAKLRAAFPDTYAEVAARYNAPGALLDSDPEEMSR</sequence>
<gene>
    <name evidence="1" type="ORF">R4485_30015</name>
</gene>
<organism evidence="1 2">
    <name type="scientific">Mycolicibacterium fortuitum</name>
    <name type="common">Mycobacterium fortuitum</name>
    <dbReference type="NCBI Taxonomy" id="1766"/>
    <lineage>
        <taxon>Bacteria</taxon>
        <taxon>Bacillati</taxon>
        <taxon>Actinomycetota</taxon>
        <taxon>Actinomycetes</taxon>
        <taxon>Mycobacteriales</taxon>
        <taxon>Mycobacteriaceae</taxon>
        <taxon>Mycolicibacterium</taxon>
    </lineage>
</organism>
<comment type="caution">
    <text evidence="1">The sequence shown here is derived from an EMBL/GenBank/DDBJ whole genome shotgun (WGS) entry which is preliminary data.</text>
</comment>
<dbReference type="RefSeq" id="WP_317722637.1">
    <property type="nucleotide sequence ID" value="NZ_JAWLVK010000038.1"/>
</dbReference>
<protein>
    <submittedName>
        <fullName evidence="1">Uncharacterized protein</fullName>
    </submittedName>
</protein>
<reference evidence="1" key="1">
    <citation type="submission" date="2023-10" db="EMBL/GenBank/DDBJ databases">
        <title>Mycolicibacterium fortuitum clinical isolates causing pulmonary infections in humans.</title>
        <authorList>
            <person name="Mejia-Ponce P.M."/>
            <person name="Zenteno-Cuevas R."/>
            <person name="Licona-Cassani C."/>
        </authorList>
    </citation>
    <scope>NUCLEOTIDE SEQUENCE</scope>
    <source>
        <strain evidence="1">M8</strain>
    </source>
</reference>
<dbReference type="EMBL" id="JAWLVV010000039">
    <property type="protein sequence ID" value="MDV7294399.1"/>
    <property type="molecule type" value="Genomic_DNA"/>
</dbReference>